<dbReference type="InterPro" id="IPR023430">
    <property type="entry name" value="Pept_HybD-like_dom_sf"/>
</dbReference>
<dbReference type="InterPro" id="IPR009665">
    <property type="entry name" value="YyaC"/>
</dbReference>
<gene>
    <name evidence="1" type="primary">yyaC</name>
    <name evidence="1" type="ORF">FFV09_07010</name>
</gene>
<dbReference type="GO" id="GO:0006508">
    <property type="term" value="P:proteolysis"/>
    <property type="evidence" value="ECO:0007669"/>
    <property type="project" value="UniProtKB-KW"/>
</dbReference>
<name>A0A4Y6UW79_SACBS</name>
<dbReference type="Pfam" id="PF06866">
    <property type="entry name" value="DUF1256"/>
    <property type="match status" value="1"/>
</dbReference>
<evidence type="ECO:0000313" key="1">
    <source>
        <dbReference type="EMBL" id="QDH20621.1"/>
    </source>
</evidence>
<sequence length="193" mass="20088">MSISESVWARTDGGRREDRFAGIGPLFAELADRHRPEELLFLCIGTDRSSGDAFGPLVGTRLRAAGFPHVVGTLEEPCDATNLGTIAASLPPELTVVAVDACLGKPGSVGTFLALRGPLVPAASMKGSFAPVGAYSIAAVVNMNGPKPYQTLQTSSLRLVLDMADRAAAAAEAAFGLGPGDVVRRSEDVHERS</sequence>
<proteinExistence type="predicted"/>
<evidence type="ECO:0000313" key="2">
    <source>
        <dbReference type="Proteomes" id="UP000316968"/>
    </source>
</evidence>
<organism evidence="1 2">
    <name type="scientific">Saccharibacillus brassicae</name>
    <dbReference type="NCBI Taxonomy" id="2583377"/>
    <lineage>
        <taxon>Bacteria</taxon>
        <taxon>Bacillati</taxon>
        <taxon>Bacillota</taxon>
        <taxon>Bacilli</taxon>
        <taxon>Bacillales</taxon>
        <taxon>Paenibacillaceae</taxon>
        <taxon>Saccharibacillus</taxon>
    </lineage>
</organism>
<protein>
    <submittedName>
        <fullName evidence="1">Spore protease YyaC</fullName>
    </submittedName>
</protein>
<dbReference type="AlphaFoldDB" id="A0A4Y6UW79"/>
<reference evidence="1 2" key="1">
    <citation type="submission" date="2019-06" db="EMBL/GenBank/DDBJ databases">
        <title>Saccharibacillus brassicae sp. nov., an endophytic bacterium isolated from Chinese cabbage seeds (Brassica pekinensis).</title>
        <authorList>
            <person name="Jiang L."/>
            <person name="Lee J."/>
            <person name="Kim S.W."/>
        </authorList>
    </citation>
    <scope>NUCLEOTIDE SEQUENCE [LARGE SCALE GENOMIC DNA]</scope>
    <source>
        <strain evidence="2">KCTC 43072 / ATSA2</strain>
    </source>
</reference>
<dbReference type="OrthoDB" id="9815953at2"/>
<keyword evidence="2" id="KW-1185">Reference proteome</keyword>
<dbReference type="KEGG" id="saca:FFV09_07010"/>
<keyword evidence="1" id="KW-0645">Protease</keyword>
<dbReference type="SUPFAM" id="SSF53163">
    <property type="entry name" value="HybD-like"/>
    <property type="match status" value="1"/>
</dbReference>
<accession>A0A4Y6UW79</accession>
<dbReference type="EMBL" id="CP041217">
    <property type="protein sequence ID" value="QDH20621.1"/>
    <property type="molecule type" value="Genomic_DNA"/>
</dbReference>
<dbReference type="NCBIfam" id="TIGR02841">
    <property type="entry name" value="spore_YyaC"/>
    <property type="match status" value="1"/>
</dbReference>
<dbReference type="RefSeq" id="WP_141447184.1">
    <property type="nucleotide sequence ID" value="NZ_CP041217.1"/>
</dbReference>
<dbReference type="Proteomes" id="UP000316968">
    <property type="component" value="Chromosome"/>
</dbReference>
<dbReference type="GO" id="GO:0008233">
    <property type="term" value="F:peptidase activity"/>
    <property type="evidence" value="ECO:0007669"/>
    <property type="project" value="UniProtKB-KW"/>
</dbReference>
<keyword evidence="1" id="KW-0378">Hydrolase</keyword>